<dbReference type="Proteomes" id="UP001595859">
    <property type="component" value="Unassembled WGS sequence"/>
</dbReference>
<dbReference type="InterPro" id="IPR009737">
    <property type="entry name" value="Aim32/Apd1-like"/>
</dbReference>
<protein>
    <submittedName>
        <fullName evidence="1">Sucrase ferredoxin</fullName>
    </submittedName>
</protein>
<dbReference type="CDD" id="cd03062">
    <property type="entry name" value="TRX_Fd_Sucrase"/>
    <property type="match status" value="1"/>
</dbReference>
<dbReference type="SUPFAM" id="SSF52833">
    <property type="entry name" value="Thioredoxin-like"/>
    <property type="match status" value="1"/>
</dbReference>
<gene>
    <name evidence="1" type="ORF">ACFPCV_00435</name>
</gene>
<evidence type="ECO:0000313" key="2">
    <source>
        <dbReference type="Proteomes" id="UP001595859"/>
    </source>
</evidence>
<dbReference type="RefSeq" id="WP_378053209.1">
    <property type="nucleotide sequence ID" value="NZ_JBHSIS010000002.1"/>
</dbReference>
<evidence type="ECO:0000313" key="1">
    <source>
        <dbReference type="EMBL" id="MFC4851949.1"/>
    </source>
</evidence>
<name>A0ABV9RXB0_9PSEU</name>
<comment type="caution">
    <text evidence="1">The sequence shown here is derived from an EMBL/GenBank/DDBJ whole genome shotgun (WGS) entry which is preliminary data.</text>
</comment>
<organism evidence="1 2">
    <name type="scientific">Actinophytocola glycyrrhizae</name>
    <dbReference type="NCBI Taxonomy" id="2044873"/>
    <lineage>
        <taxon>Bacteria</taxon>
        <taxon>Bacillati</taxon>
        <taxon>Actinomycetota</taxon>
        <taxon>Actinomycetes</taxon>
        <taxon>Pseudonocardiales</taxon>
        <taxon>Pseudonocardiaceae</taxon>
    </lineage>
</organism>
<sequence>MSVIFRALVPLVAEHATITRRDQEHNPTGGTGHETLVVMESNRTRQPRCAALSVELGEPLAGTAAFARSWLAIEQPGPWGRDALAASHLDEGVGQDLAALAAGTGVRIVLIRRPGSHPDRHRPVPRHVYLAHTAPGRTWLEHTTVTDPKQLLDLDFSRVGAGEPGLLGTPVPDPLLLVCTNGRRDVCCALLGRPVAAELAATHGEQVWECTHLGGHRFAPTAVLLPTGYSYGRLTTEAALRLLAGGPDLVDCRGRSTWSPPGQVAEVAVRESTGITDLDALTVTTVEEPVDGGWMVTVAHHDGRSWRVAVTEQQISAGRAASCGAAPTPAVALSALSVSARP</sequence>
<keyword evidence="2" id="KW-1185">Reference proteome</keyword>
<dbReference type="Pfam" id="PF06999">
    <property type="entry name" value="Suc_Fer-like"/>
    <property type="match status" value="1"/>
</dbReference>
<proteinExistence type="predicted"/>
<dbReference type="InterPro" id="IPR036249">
    <property type="entry name" value="Thioredoxin-like_sf"/>
</dbReference>
<dbReference type="EMBL" id="JBHSIS010000002">
    <property type="protein sequence ID" value="MFC4851949.1"/>
    <property type="molecule type" value="Genomic_DNA"/>
</dbReference>
<accession>A0ABV9RXB0</accession>
<reference evidence="2" key="1">
    <citation type="journal article" date="2019" name="Int. J. Syst. Evol. Microbiol.">
        <title>The Global Catalogue of Microorganisms (GCM) 10K type strain sequencing project: providing services to taxonomists for standard genome sequencing and annotation.</title>
        <authorList>
            <consortium name="The Broad Institute Genomics Platform"/>
            <consortium name="The Broad Institute Genome Sequencing Center for Infectious Disease"/>
            <person name="Wu L."/>
            <person name="Ma J."/>
        </authorList>
    </citation>
    <scope>NUCLEOTIDE SEQUENCE [LARGE SCALE GENOMIC DNA]</scope>
    <source>
        <strain evidence="2">ZS-22-S1</strain>
    </source>
</reference>